<dbReference type="InterPro" id="IPR000801">
    <property type="entry name" value="Esterase-like"/>
</dbReference>
<feature type="transmembrane region" description="Helical" evidence="1">
    <location>
        <begin position="15"/>
        <end position="36"/>
    </location>
</feature>
<feature type="transmembrane region" description="Helical" evidence="1">
    <location>
        <begin position="45"/>
        <end position="63"/>
    </location>
</feature>
<keyword evidence="1" id="KW-0812">Transmembrane</keyword>
<dbReference type="SUPFAM" id="SSF53474">
    <property type="entry name" value="alpha/beta-Hydrolases"/>
    <property type="match status" value="1"/>
</dbReference>
<evidence type="ECO:0000313" key="2">
    <source>
        <dbReference type="EMBL" id="MCD2193334.1"/>
    </source>
</evidence>
<dbReference type="RefSeq" id="WP_230731328.1">
    <property type="nucleotide sequence ID" value="NZ_JAJNDB010000001.1"/>
</dbReference>
<dbReference type="Pfam" id="PF00756">
    <property type="entry name" value="Esterase"/>
    <property type="match status" value="1"/>
</dbReference>
<dbReference type="PANTHER" id="PTHR48098">
    <property type="entry name" value="ENTEROCHELIN ESTERASE-RELATED"/>
    <property type="match status" value="1"/>
</dbReference>
<reference evidence="2 3" key="1">
    <citation type="submission" date="2021-11" db="EMBL/GenBank/DDBJ databases">
        <title>Draft genome sequence of Actinomycetospora sp. SF1 isolated from the rhizosphere soil.</title>
        <authorList>
            <person name="Duangmal K."/>
            <person name="Chantavorakit T."/>
        </authorList>
    </citation>
    <scope>NUCLEOTIDE SEQUENCE [LARGE SCALE GENOMIC DNA]</scope>
    <source>
        <strain evidence="2 3">TBRC 5722</strain>
    </source>
</reference>
<protein>
    <submittedName>
        <fullName evidence="2">Esterase family protein</fullName>
    </submittedName>
</protein>
<dbReference type="InterPro" id="IPR050583">
    <property type="entry name" value="Mycobacterial_A85_antigen"/>
</dbReference>
<dbReference type="Gene3D" id="3.40.50.1820">
    <property type="entry name" value="alpha/beta hydrolase"/>
    <property type="match status" value="1"/>
</dbReference>
<gene>
    <name evidence="2" type="ORF">LQ327_08030</name>
</gene>
<dbReference type="EMBL" id="JAJNDB010000001">
    <property type="protein sequence ID" value="MCD2193334.1"/>
    <property type="molecule type" value="Genomic_DNA"/>
</dbReference>
<dbReference type="InterPro" id="IPR029058">
    <property type="entry name" value="AB_hydrolase_fold"/>
</dbReference>
<dbReference type="Proteomes" id="UP001199469">
    <property type="component" value="Unassembled WGS sequence"/>
</dbReference>
<evidence type="ECO:0000313" key="3">
    <source>
        <dbReference type="Proteomes" id="UP001199469"/>
    </source>
</evidence>
<evidence type="ECO:0000256" key="1">
    <source>
        <dbReference type="SAM" id="Phobius"/>
    </source>
</evidence>
<name>A0ABS8P510_9PSEU</name>
<keyword evidence="1" id="KW-1133">Transmembrane helix</keyword>
<organism evidence="2 3">
    <name type="scientific">Actinomycetospora endophytica</name>
    <dbReference type="NCBI Taxonomy" id="2291215"/>
    <lineage>
        <taxon>Bacteria</taxon>
        <taxon>Bacillati</taxon>
        <taxon>Actinomycetota</taxon>
        <taxon>Actinomycetes</taxon>
        <taxon>Pseudonocardiales</taxon>
        <taxon>Pseudonocardiaceae</taxon>
        <taxon>Actinomycetospora</taxon>
    </lineage>
</organism>
<keyword evidence="3" id="KW-1185">Reference proteome</keyword>
<accession>A0ABS8P510</accession>
<comment type="caution">
    <text evidence="2">The sequence shown here is derived from an EMBL/GenBank/DDBJ whole genome shotgun (WGS) entry which is preliminary data.</text>
</comment>
<dbReference type="PANTHER" id="PTHR48098:SF1">
    <property type="entry name" value="DIACYLGLYCEROL ACYLTRANSFERASE_MYCOLYLTRANSFERASE AG85A"/>
    <property type="match status" value="1"/>
</dbReference>
<keyword evidence="1" id="KW-0472">Membrane</keyword>
<sequence length="372" mass="38193">MGLPRPLADLPITDWPFLVGLGVAGLAAVAVLVVAIRRRGWPTRVVAGLAVVVLVLINAAAGLNTYVDFDRTLGEAVGQVPPDEVPLANLLRRIAVPASGIVAPVAIPTKVSGFVARPALIYVPPAWFRRPRPRLPVIVLLHGTPGGPDVWFGAGQATATADAWATAHRGVAPIIVAPDVNGSIDADSECVDSPAGRVETALTVDLPRFVQSTFRTLPPGPAWAVAGFSEGGSCALMLALRHPTLFGTVGDYGGLAGPRLGDTNADTASTLADLFGGSTAQFAAHEPADLLARARFARLGGWFEVGDADPEPAAAQAALAPAARRAGIATCSVVIPGGAHTFDVFSAGFADSLPWLAGRLGIGPARVPCPQQ</sequence>
<proteinExistence type="predicted"/>